<protein>
    <submittedName>
        <fullName evidence="1">Uncharacterized protein</fullName>
    </submittedName>
</protein>
<keyword evidence="2" id="KW-1185">Reference proteome</keyword>
<dbReference type="EMBL" id="JACHMM010000001">
    <property type="protein sequence ID" value="MBB5788803.1"/>
    <property type="molecule type" value="Genomic_DNA"/>
</dbReference>
<dbReference type="Proteomes" id="UP000542813">
    <property type="component" value="Unassembled WGS sequence"/>
</dbReference>
<reference evidence="1 2" key="1">
    <citation type="submission" date="2020-08" db="EMBL/GenBank/DDBJ databases">
        <title>Sequencing the genomes of 1000 actinobacteria strains.</title>
        <authorList>
            <person name="Klenk H.-P."/>
        </authorList>
    </citation>
    <scope>NUCLEOTIDE SEQUENCE [LARGE SCALE GENOMIC DNA]</scope>
    <source>
        <strain evidence="1 2">DSM 102122</strain>
    </source>
</reference>
<dbReference type="AlphaFoldDB" id="A0A7W9LM16"/>
<dbReference type="RefSeq" id="WP_246400373.1">
    <property type="nucleotide sequence ID" value="NZ_JACHMM010000001.1"/>
</dbReference>
<evidence type="ECO:0000313" key="2">
    <source>
        <dbReference type="Proteomes" id="UP000542813"/>
    </source>
</evidence>
<sequence>MPPPTKQQVEVKVHEAVARVLASGAVEDDLIECKSAWPDPIQKARQLAGMANRATPDPINWIIGVDEKRQTLTTPSGVEVSDWLAQLEKQFDGGAPALLHHFNVTLASGDQVAVLTFETDRAPYVVKTAGSSIHEVPYRSGTGTRSAKRAELLRMLAPTVDLPATVILSAECSVAMTERTGREPTIDWSGHIELFVEHLSDRTAMMPNHVMSGIVRGAGVDAQLRLKAWSGAWWGTDQPPPDPRPGVSATKDGLLITAPGSGRISLTLQDELGAEAYSDWIAERRLDLEIQLGVTGASRAIHVRTAMRREPIDSTPTVSGSETRVSWLMR</sequence>
<comment type="caution">
    <text evidence="1">The sequence shown here is derived from an EMBL/GenBank/DDBJ whole genome shotgun (WGS) entry which is preliminary data.</text>
</comment>
<organism evidence="1 2">
    <name type="scientific">Jiangella mangrovi</name>
    <dbReference type="NCBI Taxonomy" id="1524084"/>
    <lineage>
        <taxon>Bacteria</taxon>
        <taxon>Bacillati</taxon>
        <taxon>Actinomycetota</taxon>
        <taxon>Actinomycetes</taxon>
        <taxon>Jiangellales</taxon>
        <taxon>Jiangellaceae</taxon>
        <taxon>Jiangella</taxon>
    </lineage>
</organism>
<proteinExistence type="predicted"/>
<accession>A0A7W9LM16</accession>
<evidence type="ECO:0000313" key="1">
    <source>
        <dbReference type="EMBL" id="MBB5788803.1"/>
    </source>
</evidence>
<gene>
    <name evidence="1" type="ORF">HD601_003378</name>
</gene>
<name>A0A7W9LM16_9ACTN</name>